<dbReference type="EMBL" id="CAWUPB010000351">
    <property type="protein sequence ID" value="CAK7324499.1"/>
    <property type="molecule type" value="Genomic_DNA"/>
</dbReference>
<dbReference type="Proteomes" id="UP001314170">
    <property type="component" value="Unassembled WGS sequence"/>
</dbReference>
<organism evidence="1 2">
    <name type="scientific">Dovyalis caffra</name>
    <dbReference type="NCBI Taxonomy" id="77055"/>
    <lineage>
        <taxon>Eukaryota</taxon>
        <taxon>Viridiplantae</taxon>
        <taxon>Streptophyta</taxon>
        <taxon>Embryophyta</taxon>
        <taxon>Tracheophyta</taxon>
        <taxon>Spermatophyta</taxon>
        <taxon>Magnoliopsida</taxon>
        <taxon>eudicotyledons</taxon>
        <taxon>Gunneridae</taxon>
        <taxon>Pentapetalae</taxon>
        <taxon>rosids</taxon>
        <taxon>fabids</taxon>
        <taxon>Malpighiales</taxon>
        <taxon>Salicaceae</taxon>
        <taxon>Flacourtieae</taxon>
        <taxon>Dovyalis</taxon>
    </lineage>
</organism>
<keyword evidence="2" id="KW-1185">Reference proteome</keyword>
<reference evidence="1 2" key="1">
    <citation type="submission" date="2024-01" db="EMBL/GenBank/DDBJ databases">
        <authorList>
            <person name="Waweru B."/>
        </authorList>
    </citation>
    <scope>NUCLEOTIDE SEQUENCE [LARGE SCALE GENOMIC DNA]</scope>
</reference>
<accession>A0AAV1QTW7</accession>
<evidence type="ECO:0000313" key="2">
    <source>
        <dbReference type="Proteomes" id="UP001314170"/>
    </source>
</evidence>
<proteinExistence type="predicted"/>
<gene>
    <name evidence="1" type="ORF">DCAF_LOCUS2146</name>
</gene>
<comment type="caution">
    <text evidence="1">The sequence shown here is derived from an EMBL/GenBank/DDBJ whole genome shotgun (WGS) entry which is preliminary data.</text>
</comment>
<protein>
    <submittedName>
        <fullName evidence="1">Uncharacterized protein</fullName>
    </submittedName>
</protein>
<evidence type="ECO:0000313" key="1">
    <source>
        <dbReference type="EMBL" id="CAK7324499.1"/>
    </source>
</evidence>
<sequence>MGYPLWFGSFAPFSSSVFRLLCRMADHLSYFGRGGLHLHTSTHGETRERVYSQMYAYYHIHSEINFSKCPFMTLKNNFTKAPPLSPYLQSNPTHFSSMTESRTQTHCVDARQTTNDPTKYNPGPQLNTPKCIRGLLKGKNMPNNNNLKRNGTNDGQLGPFGGFFNHMVIGRQTFN</sequence>
<dbReference type="AlphaFoldDB" id="A0AAV1QTW7"/>
<name>A0AAV1QTW7_9ROSI</name>